<dbReference type="Pfam" id="PF00749">
    <property type="entry name" value="tRNA-synt_1c"/>
    <property type="match status" value="1"/>
</dbReference>
<dbReference type="PANTHER" id="PTHR43311:SF1">
    <property type="entry name" value="GLUTAMYL-Q TRNA(ASP) SYNTHETASE"/>
    <property type="match status" value="1"/>
</dbReference>
<feature type="domain" description="Glutamyl/glutaminyl-tRNA synthetase class Ib catalytic" evidence="8">
    <location>
        <begin position="7"/>
        <end position="263"/>
    </location>
</feature>
<keyword evidence="4" id="KW-0862">Zinc</keyword>
<evidence type="ECO:0000313" key="10">
    <source>
        <dbReference type="Proteomes" id="UP000184513"/>
    </source>
</evidence>
<evidence type="ECO:0000259" key="8">
    <source>
        <dbReference type="Pfam" id="PF00749"/>
    </source>
</evidence>
<dbReference type="Proteomes" id="UP000184513">
    <property type="component" value="Unassembled WGS sequence"/>
</dbReference>
<dbReference type="InterPro" id="IPR001412">
    <property type="entry name" value="aa-tRNA-synth_I_CS"/>
</dbReference>
<dbReference type="Gene3D" id="3.40.50.620">
    <property type="entry name" value="HUPs"/>
    <property type="match status" value="1"/>
</dbReference>
<dbReference type="AlphaFoldDB" id="A0A1M7NEA4"/>
<dbReference type="OrthoDB" id="9807503at2"/>
<dbReference type="GO" id="GO:0005524">
    <property type="term" value="F:ATP binding"/>
    <property type="evidence" value="ECO:0007669"/>
    <property type="project" value="UniProtKB-KW"/>
</dbReference>
<protein>
    <submittedName>
        <fullName evidence="9">Glutamyl-tRNA synthetase</fullName>
    </submittedName>
</protein>
<keyword evidence="2" id="KW-0479">Metal-binding</keyword>
<evidence type="ECO:0000256" key="1">
    <source>
        <dbReference type="ARBA" id="ARBA00022598"/>
    </source>
</evidence>
<dbReference type="PROSITE" id="PS00178">
    <property type="entry name" value="AA_TRNA_LIGASE_I"/>
    <property type="match status" value="1"/>
</dbReference>
<dbReference type="GO" id="GO:0004818">
    <property type="term" value="F:glutamate-tRNA ligase activity"/>
    <property type="evidence" value="ECO:0007669"/>
    <property type="project" value="TreeGrafter"/>
</dbReference>
<evidence type="ECO:0000256" key="3">
    <source>
        <dbReference type="ARBA" id="ARBA00022741"/>
    </source>
</evidence>
<dbReference type="STRING" id="388280.SAMN04488057_105221"/>
<dbReference type="InterPro" id="IPR049940">
    <property type="entry name" value="GluQ/Sye"/>
</dbReference>
<keyword evidence="3 7" id="KW-0547">Nucleotide-binding</keyword>
<gene>
    <name evidence="9" type="ORF">SAMN04488057_105221</name>
</gene>
<evidence type="ECO:0000256" key="4">
    <source>
        <dbReference type="ARBA" id="ARBA00022833"/>
    </source>
</evidence>
<dbReference type="EMBL" id="FRCY01000005">
    <property type="protein sequence ID" value="SHN01557.1"/>
    <property type="molecule type" value="Genomic_DNA"/>
</dbReference>
<organism evidence="9 10">
    <name type="scientific">Cyclobacterium lianum</name>
    <dbReference type="NCBI Taxonomy" id="388280"/>
    <lineage>
        <taxon>Bacteria</taxon>
        <taxon>Pseudomonadati</taxon>
        <taxon>Bacteroidota</taxon>
        <taxon>Cytophagia</taxon>
        <taxon>Cytophagales</taxon>
        <taxon>Cyclobacteriaceae</taxon>
        <taxon>Cyclobacterium</taxon>
    </lineage>
</organism>
<dbReference type="InterPro" id="IPR000924">
    <property type="entry name" value="Glu/Gln-tRNA-synth"/>
</dbReference>
<accession>A0A1M7NEA4</accession>
<dbReference type="GO" id="GO:0005829">
    <property type="term" value="C:cytosol"/>
    <property type="evidence" value="ECO:0007669"/>
    <property type="project" value="TreeGrafter"/>
</dbReference>
<evidence type="ECO:0000256" key="7">
    <source>
        <dbReference type="RuleBase" id="RU363037"/>
    </source>
</evidence>
<keyword evidence="1 7" id="KW-0436">Ligase</keyword>
<proteinExistence type="inferred from homology"/>
<dbReference type="PANTHER" id="PTHR43311">
    <property type="entry name" value="GLUTAMATE--TRNA LIGASE"/>
    <property type="match status" value="1"/>
</dbReference>
<dbReference type="PRINTS" id="PR00987">
    <property type="entry name" value="TRNASYNTHGLU"/>
</dbReference>
<keyword evidence="6 7" id="KW-0030">Aminoacyl-tRNA synthetase</keyword>
<dbReference type="InterPro" id="IPR020058">
    <property type="entry name" value="Glu/Gln-tRNA-synth_Ib_cat-dom"/>
</dbReference>
<reference evidence="9 10" key="1">
    <citation type="submission" date="2016-11" db="EMBL/GenBank/DDBJ databases">
        <authorList>
            <person name="Jaros S."/>
            <person name="Januszkiewicz K."/>
            <person name="Wedrychowicz H."/>
        </authorList>
    </citation>
    <scope>NUCLEOTIDE SEQUENCE [LARGE SCALE GENOMIC DNA]</scope>
    <source>
        <strain evidence="9 10">CGMCC 1.6102</strain>
    </source>
</reference>
<name>A0A1M7NEA4_9BACT</name>
<dbReference type="SUPFAM" id="SSF52374">
    <property type="entry name" value="Nucleotidylyl transferase"/>
    <property type="match status" value="1"/>
</dbReference>
<sequence>MTQRFKKTRLAPTPSGYLHIGNVISFLITCSLARHHGAKVLLRIDDLDSDRVRPEYLQDIFDTLEFLEIPYDEGPRSQAELKHHFSQGLRMDLYKNVLEILREKNLVFACECSRKKIRQHHPKGWYNGACINRGLSLNGANTCWRLYTGHSLPRQIKQYPDSIKSCHLPEAMNHFIVRKKDGDPAYQLSSLADDIHFGVDLIVRGEDLWESTCAQIYLSACLETNPLSKVTFFHHPLVTAGKQKLSKSSGALAIKTMRQNGWSKADIYRLAGKELRLKTPVHSLADFEAAFITDAATGLFNRHSPE</sequence>
<dbReference type="GO" id="GO:0006424">
    <property type="term" value="P:glutamyl-tRNA aminoacylation"/>
    <property type="evidence" value="ECO:0007669"/>
    <property type="project" value="TreeGrafter"/>
</dbReference>
<keyword evidence="7" id="KW-0648">Protein biosynthesis</keyword>
<evidence type="ECO:0000256" key="6">
    <source>
        <dbReference type="ARBA" id="ARBA00023146"/>
    </source>
</evidence>
<dbReference type="InterPro" id="IPR014729">
    <property type="entry name" value="Rossmann-like_a/b/a_fold"/>
</dbReference>
<keyword evidence="5 7" id="KW-0067">ATP-binding</keyword>
<evidence type="ECO:0000256" key="2">
    <source>
        <dbReference type="ARBA" id="ARBA00022723"/>
    </source>
</evidence>
<keyword evidence="10" id="KW-1185">Reference proteome</keyword>
<evidence type="ECO:0000313" key="9">
    <source>
        <dbReference type="EMBL" id="SHN01557.1"/>
    </source>
</evidence>
<dbReference type="RefSeq" id="WP_073094459.1">
    <property type="nucleotide sequence ID" value="NZ_FRCY01000005.1"/>
</dbReference>
<evidence type="ECO:0000256" key="5">
    <source>
        <dbReference type="ARBA" id="ARBA00022840"/>
    </source>
</evidence>
<comment type="similarity">
    <text evidence="7">Belongs to the class-I aminoacyl-tRNA synthetase family.</text>
</comment>